<evidence type="ECO:0000313" key="2">
    <source>
        <dbReference type="Proteomes" id="UP000011592"/>
    </source>
</evidence>
<evidence type="ECO:0000313" key="1">
    <source>
        <dbReference type="EMBL" id="ELY81390.1"/>
    </source>
</evidence>
<dbReference type="EMBL" id="AOIJ01000042">
    <property type="protein sequence ID" value="ELY81390.1"/>
    <property type="molecule type" value="Genomic_DNA"/>
</dbReference>
<dbReference type="Proteomes" id="UP000011592">
    <property type="component" value="Unassembled WGS sequence"/>
</dbReference>
<protein>
    <submittedName>
        <fullName evidence="1">Uncharacterized protein</fullName>
    </submittedName>
</protein>
<accession>L9Z4G1</accession>
<dbReference type="AlphaFoldDB" id="L9Z4G1"/>
<name>L9Z4G1_9EURY</name>
<dbReference type="RefSeq" id="WP_008454405.1">
    <property type="nucleotide sequence ID" value="NZ_AOIJ01000042.1"/>
</dbReference>
<dbReference type="InterPro" id="IPR058821">
    <property type="entry name" value="Double_WHD-containing_halo"/>
</dbReference>
<comment type="caution">
    <text evidence="1">The sequence shown here is derived from an EMBL/GenBank/DDBJ whole genome shotgun (WGS) entry which is preliminary data.</text>
</comment>
<sequence length="177" mass="19913">MQFKPVPEPPADRTLLATVRRVLPVTAGDVDDCCQRLVDETPLETREAAATWLTFLRALEVASEDPAGFRRRAASSGTESDTPDDLDWDDLGRAFRDRVYGAETVLTVLERADGPRTVEAVVDAVQERRRTTDGRPRPSRATTHRRERIERLLEWAVVFDLAERDGTGYRPPRPSEA</sequence>
<gene>
    <name evidence="1" type="ORF">C486_07018</name>
</gene>
<proteinExistence type="predicted"/>
<keyword evidence="2" id="KW-1185">Reference proteome</keyword>
<dbReference type="Pfam" id="PF25947">
    <property type="entry name" value="WHD_halo_double"/>
    <property type="match status" value="1"/>
</dbReference>
<reference evidence="1 2" key="1">
    <citation type="journal article" date="2014" name="PLoS Genet.">
        <title>Phylogenetically driven sequencing of extremely halophilic archaea reveals strategies for static and dynamic osmo-response.</title>
        <authorList>
            <person name="Becker E.A."/>
            <person name="Seitzer P.M."/>
            <person name="Tritt A."/>
            <person name="Larsen D."/>
            <person name="Krusor M."/>
            <person name="Yao A.I."/>
            <person name="Wu D."/>
            <person name="Madern D."/>
            <person name="Eisen J.A."/>
            <person name="Darling A.E."/>
            <person name="Facciotti M.T."/>
        </authorList>
    </citation>
    <scope>NUCLEOTIDE SEQUENCE [LARGE SCALE GENOMIC DNA]</scope>
    <source>
        <strain evidence="1 2">JCM 14663</strain>
    </source>
</reference>
<organism evidence="1 2">
    <name type="scientific">Natrinema gari JCM 14663</name>
    <dbReference type="NCBI Taxonomy" id="1230459"/>
    <lineage>
        <taxon>Archaea</taxon>
        <taxon>Methanobacteriati</taxon>
        <taxon>Methanobacteriota</taxon>
        <taxon>Stenosarchaea group</taxon>
        <taxon>Halobacteria</taxon>
        <taxon>Halobacteriales</taxon>
        <taxon>Natrialbaceae</taxon>
        <taxon>Natrinema</taxon>
    </lineage>
</organism>
<dbReference type="PATRIC" id="fig|1230459.4.peg.1408"/>